<evidence type="ECO:0000313" key="1">
    <source>
        <dbReference type="EMBL" id="UCR74936.1"/>
    </source>
</evidence>
<dbReference type="Proteomes" id="UP000827644">
    <property type="component" value="Segment"/>
</dbReference>
<accession>A0AAE8Y1M7</accession>
<protein>
    <submittedName>
        <fullName evidence="1">Uncharacterized protein</fullName>
    </submittedName>
</protein>
<organism evidence="1 2">
    <name type="scientific">Erwinia phage Fifi44</name>
    <dbReference type="NCBI Taxonomy" id="2876597"/>
    <lineage>
        <taxon>Viruses</taxon>
        <taxon>Duplodnaviria</taxon>
        <taxon>Heunggongvirae</taxon>
        <taxon>Uroviricota</taxon>
        <taxon>Caudoviricetes</taxon>
        <taxon>Chaseviridae</taxon>
        <taxon>Cleopatravirinae</taxon>
        <taxon>Fifivirus</taxon>
        <taxon>Fifivirus fifi44</taxon>
    </lineage>
</organism>
<proteinExistence type="predicted"/>
<keyword evidence="2" id="KW-1185">Reference proteome</keyword>
<reference evidence="1 2" key="1">
    <citation type="submission" date="2021-09" db="EMBL/GenBank/DDBJ databases">
        <title>Complete genome sequence of Fifi44.</title>
        <authorList>
            <person name="Kim S.G."/>
            <person name="Park J."/>
            <person name="Roh E."/>
        </authorList>
    </citation>
    <scope>NUCLEOTIDE SEQUENCE [LARGE SCALE GENOMIC DNA]</scope>
</reference>
<gene>
    <name evidence="1" type="ORF">Fifi44_00067</name>
</gene>
<dbReference type="EMBL" id="OK073976">
    <property type="protein sequence ID" value="UCR74936.1"/>
    <property type="molecule type" value="Genomic_DNA"/>
</dbReference>
<name>A0AAE8Y1M7_9CAUD</name>
<sequence length="121" mass="13678">MTVKEEQQAFNEIMSLLPPGYVKKIPTSVTKDISFQFNGLSISMSALYLNTFLNCYCFDLAWSSTDKIYGIPLRCGVDILKQYSTPLPNLYANNHAYPGSEVTSWRNLDLIIIDESVLERG</sequence>
<evidence type="ECO:0000313" key="2">
    <source>
        <dbReference type="Proteomes" id="UP000827644"/>
    </source>
</evidence>